<gene>
    <name evidence="1" type="ORF">GGR43_003786</name>
</gene>
<dbReference type="Proteomes" id="UP000571950">
    <property type="component" value="Unassembled WGS sequence"/>
</dbReference>
<organism evidence="1 2">
    <name type="scientific">Sphingobium jiangsuense</name>
    <dbReference type="NCBI Taxonomy" id="870476"/>
    <lineage>
        <taxon>Bacteria</taxon>
        <taxon>Pseudomonadati</taxon>
        <taxon>Pseudomonadota</taxon>
        <taxon>Alphaproteobacteria</taxon>
        <taxon>Sphingomonadales</taxon>
        <taxon>Sphingomonadaceae</taxon>
        <taxon>Sphingobium</taxon>
    </lineage>
</organism>
<dbReference type="EMBL" id="JACIDT010000018">
    <property type="protein sequence ID" value="MBB3928045.1"/>
    <property type="molecule type" value="Genomic_DNA"/>
</dbReference>
<evidence type="ECO:0000313" key="1">
    <source>
        <dbReference type="EMBL" id="MBB3928045.1"/>
    </source>
</evidence>
<protein>
    <submittedName>
        <fullName evidence="1">Uncharacterized protein</fullName>
    </submittedName>
</protein>
<sequence>MLTIYDQIQELRAELSYDILSRTERADALKTLETLIAQQAKIDRDFDAQLAEIAALG</sequence>
<proteinExistence type="predicted"/>
<evidence type="ECO:0000313" key="2">
    <source>
        <dbReference type="Proteomes" id="UP000571950"/>
    </source>
</evidence>
<comment type="caution">
    <text evidence="1">The sequence shown here is derived from an EMBL/GenBank/DDBJ whole genome shotgun (WGS) entry which is preliminary data.</text>
</comment>
<dbReference type="RefSeq" id="WP_188073432.1">
    <property type="nucleotide sequence ID" value="NZ_BSPS01000024.1"/>
</dbReference>
<accession>A0A7W6BQ86</accession>
<name>A0A7W6BQ86_9SPHN</name>
<keyword evidence="2" id="KW-1185">Reference proteome</keyword>
<reference evidence="1 2" key="1">
    <citation type="submission" date="2020-08" db="EMBL/GenBank/DDBJ databases">
        <title>Genomic Encyclopedia of Type Strains, Phase IV (KMG-IV): sequencing the most valuable type-strain genomes for metagenomic binning, comparative biology and taxonomic classification.</title>
        <authorList>
            <person name="Goeker M."/>
        </authorList>
    </citation>
    <scope>NUCLEOTIDE SEQUENCE [LARGE SCALE GENOMIC DNA]</scope>
    <source>
        <strain evidence="1 2">DSM 26189</strain>
    </source>
</reference>
<dbReference type="AlphaFoldDB" id="A0A7W6BQ86"/>